<sequence>MAASEVRIEPITNPEDFSGAFKAIANAFGHQTHDSIWIAFNPGWDTPEGEKACAQRMVDRFSSITKNRDGQPNTVFIKATLDGTIAGLAIWEQSSVVDGWGQTPSDLSEGSYLKKLYPGNEKEQRFLLQADSSLFGRRREIIKEKATASPPAAFVMDLCAVDPKFQRRGIARKMVQWGLDEARRRGDLECITEASTMGRLVYLQQGFKQEGEETVYKVDDEFKDRDLPSNVVLRTGGQ</sequence>
<keyword evidence="3" id="KW-1185">Reference proteome</keyword>
<keyword evidence="2" id="KW-0808">Transferase</keyword>
<name>A0A8H5WTL4_FUSHE</name>
<dbReference type="PANTHER" id="PTHR42791">
    <property type="entry name" value="GNAT FAMILY ACETYLTRANSFERASE"/>
    <property type="match status" value="1"/>
</dbReference>
<reference evidence="2 3" key="1">
    <citation type="submission" date="2020-05" db="EMBL/GenBank/DDBJ databases">
        <title>Identification and distribution of gene clusters putatively required for synthesis of sphingolipid metabolism inhibitors in phylogenetically diverse species of the filamentous fungus Fusarium.</title>
        <authorList>
            <person name="Kim H.-S."/>
            <person name="Busman M."/>
            <person name="Brown D.W."/>
            <person name="Divon H."/>
            <person name="Uhlig S."/>
            <person name="Proctor R.H."/>
        </authorList>
    </citation>
    <scope>NUCLEOTIDE SEQUENCE [LARGE SCALE GENOMIC DNA]</scope>
    <source>
        <strain evidence="2 3">NRRL 20693</strain>
    </source>
</reference>
<dbReference type="EMBL" id="JAAGWQ010000075">
    <property type="protein sequence ID" value="KAF5670520.1"/>
    <property type="molecule type" value="Genomic_DNA"/>
</dbReference>
<protein>
    <submittedName>
        <fullName evidence="2">Gnat family protein acetyltransferase</fullName>
    </submittedName>
</protein>
<dbReference type="AlphaFoldDB" id="A0A8H5WTL4"/>
<gene>
    <name evidence="2" type="ORF">FHETE_4427</name>
</gene>
<feature type="domain" description="N-acetyltransferase" evidence="1">
    <location>
        <begin position="97"/>
        <end position="228"/>
    </location>
</feature>
<dbReference type="PROSITE" id="PS51186">
    <property type="entry name" value="GNAT"/>
    <property type="match status" value="1"/>
</dbReference>
<dbReference type="PANTHER" id="PTHR42791:SF14">
    <property type="entry name" value="N-ACETYLTRANSFERASE DOMAIN-CONTAINING PROTEIN"/>
    <property type="match status" value="1"/>
</dbReference>
<dbReference type="OrthoDB" id="2832510at2759"/>
<dbReference type="InterPro" id="IPR000182">
    <property type="entry name" value="GNAT_dom"/>
</dbReference>
<comment type="caution">
    <text evidence="2">The sequence shown here is derived from an EMBL/GenBank/DDBJ whole genome shotgun (WGS) entry which is preliminary data.</text>
</comment>
<evidence type="ECO:0000259" key="1">
    <source>
        <dbReference type="PROSITE" id="PS51186"/>
    </source>
</evidence>
<dbReference type="CDD" id="cd04301">
    <property type="entry name" value="NAT_SF"/>
    <property type="match status" value="1"/>
</dbReference>
<evidence type="ECO:0000313" key="2">
    <source>
        <dbReference type="EMBL" id="KAF5670520.1"/>
    </source>
</evidence>
<proteinExistence type="predicted"/>
<dbReference type="SUPFAM" id="SSF55729">
    <property type="entry name" value="Acyl-CoA N-acyltransferases (Nat)"/>
    <property type="match status" value="1"/>
</dbReference>
<organism evidence="2 3">
    <name type="scientific">Fusarium heterosporum</name>
    <dbReference type="NCBI Taxonomy" id="42747"/>
    <lineage>
        <taxon>Eukaryota</taxon>
        <taxon>Fungi</taxon>
        <taxon>Dikarya</taxon>
        <taxon>Ascomycota</taxon>
        <taxon>Pezizomycotina</taxon>
        <taxon>Sordariomycetes</taxon>
        <taxon>Hypocreomycetidae</taxon>
        <taxon>Hypocreales</taxon>
        <taxon>Nectriaceae</taxon>
        <taxon>Fusarium</taxon>
        <taxon>Fusarium heterosporum species complex</taxon>
    </lineage>
</organism>
<dbReference type="Gene3D" id="3.40.630.30">
    <property type="match status" value="1"/>
</dbReference>
<accession>A0A8H5WTL4</accession>
<dbReference type="InterPro" id="IPR016181">
    <property type="entry name" value="Acyl_CoA_acyltransferase"/>
</dbReference>
<evidence type="ECO:0000313" key="3">
    <source>
        <dbReference type="Proteomes" id="UP000567885"/>
    </source>
</evidence>
<dbReference type="Proteomes" id="UP000567885">
    <property type="component" value="Unassembled WGS sequence"/>
</dbReference>
<dbReference type="GO" id="GO:0016747">
    <property type="term" value="F:acyltransferase activity, transferring groups other than amino-acyl groups"/>
    <property type="evidence" value="ECO:0007669"/>
    <property type="project" value="InterPro"/>
</dbReference>
<dbReference type="Pfam" id="PF13673">
    <property type="entry name" value="Acetyltransf_10"/>
    <property type="match status" value="1"/>
</dbReference>
<dbReference type="InterPro" id="IPR052523">
    <property type="entry name" value="Trichothecene_AcTrans"/>
</dbReference>